<evidence type="ECO:0000313" key="1">
    <source>
        <dbReference type="EMBL" id="KAF3486354.1"/>
    </source>
</evidence>
<dbReference type="EMBL" id="QGKX02002183">
    <property type="protein sequence ID" value="KAF3486354.1"/>
    <property type="molecule type" value="Genomic_DNA"/>
</dbReference>
<gene>
    <name evidence="1" type="ORF">F2Q69_00055617</name>
</gene>
<sequence>MSKSFSKAPPVPFEEVQKILQEELGRPIDNVLKPGIEDFLVADLNFIYDVSRIFEFLSLEFGRTSLFPLHDQKLGDIMVLYAMTQTKTVDEKVSTCDGLWRLRLTRDISDSGGDQVIVMAITGASKLCLRRGRRLRLRLVGRIMVMVSEF</sequence>
<reference evidence="1" key="1">
    <citation type="submission" date="2019-12" db="EMBL/GenBank/DDBJ databases">
        <title>Genome sequencing and annotation of Brassica cretica.</title>
        <authorList>
            <person name="Studholme D.J."/>
            <person name="Sarris P."/>
        </authorList>
    </citation>
    <scope>NUCLEOTIDE SEQUENCE</scope>
    <source>
        <strain evidence="1">PFS-109/04</strain>
        <tissue evidence="1">Leaf</tissue>
    </source>
</reference>
<dbReference type="AlphaFoldDB" id="A0A8S9N0Y9"/>
<organism evidence="1 2">
    <name type="scientific">Brassica cretica</name>
    <name type="common">Mustard</name>
    <dbReference type="NCBI Taxonomy" id="69181"/>
    <lineage>
        <taxon>Eukaryota</taxon>
        <taxon>Viridiplantae</taxon>
        <taxon>Streptophyta</taxon>
        <taxon>Embryophyta</taxon>
        <taxon>Tracheophyta</taxon>
        <taxon>Spermatophyta</taxon>
        <taxon>Magnoliopsida</taxon>
        <taxon>eudicotyledons</taxon>
        <taxon>Gunneridae</taxon>
        <taxon>Pentapetalae</taxon>
        <taxon>rosids</taxon>
        <taxon>malvids</taxon>
        <taxon>Brassicales</taxon>
        <taxon>Brassicaceae</taxon>
        <taxon>Brassiceae</taxon>
        <taxon>Brassica</taxon>
    </lineage>
</organism>
<name>A0A8S9N0Y9_BRACR</name>
<accession>A0A8S9N0Y9</accession>
<protein>
    <submittedName>
        <fullName evidence="1">Uncharacterized protein</fullName>
    </submittedName>
</protein>
<dbReference type="Proteomes" id="UP000712600">
    <property type="component" value="Unassembled WGS sequence"/>
</dbReference>
<proteinExistence type="predicted"/>
<evidence type="ECO:0000313" key="2">
    <source>
        <dbReference type="Proteomes" id="UP000712600"/>
    </source>
</evidence>
<comment type="caution">
    <text evidence="1">The sequence shown here is derived from an EMBL/GenBank/DDBJ whole genome shotgun (WGS) entry which is preliminary data.</text>
</comment>